<sequence>MVTAAHGHSGFGSALPDSWDGIGNLMGVGLMSRSNNASRPCPSALWKLSRQPVNSYLERGRTPESADVRIEGASPRTEETQHGKGDRNQTDYS</sequence>
<keyword evidence="3" id="KW-1185">Reference proteome</keyword>
<protein>
    <submittedName>
        <fullName evidence="2">Uncharacterized protein</fullName>
    </submittedName>
</protein>
<organism evidence="2 3">
    <name type="scientific">Eumeta variegata</name>
    <name type="common">Bagworm moth</name>
    <name type="synonym">Eumeta japonica</name>
    <dbReference type="NCBI Taxonomy" id="151549"/>
    <lineage>
        <taxon>Eukaryota</taxon>
        <taxon>Metazoa</taxon>
        <taxon>Ecdysozoa</taxon>
        <taxon>Arthropoda</taxon>
        <taxon>Hexapoda</taxon>
        <taxon>Insecta</taxon>
        <taxon>Pterygota</taxon>
        <taxon>Neoptera</taxon>
        <taxon>Endopterygota</taxon>
        <taxon>Lepidoptera</taxon>
        <taxon>Glossata</taxon>
        <taxon>Ditrysia</taxon>
        <taxon>Tineoidea</taxon>
        <taxon>Psychidae</taxon>
        <taxon>Oiketicinae</taxon>
        <taxon>Eumeta</taxon>
    </lineage>
</organism>
<feature type="region of interest" description="Disordered" evidence="1">
    <location>
        <begin position="56"/>
        <end position="93"/>
    </location>
</feature>
<evidence type="ECO:0000313" key="3">
    <source>
        <dbReference type="Proteomes" id="UP000299102"/>
    </source>
</evidence>
<accession>A0A4C1UVV8</accession>
<dbReference type="EMBL" id="BGZK01000229">
    <property type="protein sequence ID" value="GBP30136.1"/>
    <property type="molecule type" value="Genomic_DNA"/>
</dbReference>
<evidence type="ECO:0000313" key="2">
    <source>
        <dbReference type="EMBL" id="GBP30136.1"/>
    </source>
</evidence>
<dbReference type="AlphaFoldDB" id="A0A4C1UVV8"/>
<proteinExistence type="predicted"/>
<reference evidence="2 3" key="1">
    <citation type="journal article" date="2019" name="Commun. Biol.">
        <title>The bagworm genome reveals a unique fibroin gene that provides high tensile strength.</title>
        <authorList>
            <person name="Kono N."/>
            <person name="Nakamura H."/>
            <person name="Ohtoshi R."/>
            <person name="Tomita M."/>
            <person name="Numata K."/>
            <person name="Arakawa K."/>
        </authorList>
    </citation>
    <scope>NUCLEOTIDE SEQUENCE [LARGE SCALE GENOMIC DNA]</scope>
</reference>
<feature type="compositionally biased region" description="Basic and acidic residues" evidence="1">
    <location>
        <begin position="58"/>
        <end position="93"/>
    </location>
</feature>
<comment type="caution">
    <text evidence="2">The sequence shown here is derived from an EMBL/GenBank/DDBJ whole genome shotgun (WGS) entry which is preliminary data.</text>
</comment>
<dbReference type="Proteomes" id="UP000299102">
    <property type="component" value="Unassembled WGS sequence"/>
</dbReference>
<name>A0A4C1UVV8_EUMVA</name>
<gene>
    <name evidence="2" type="ORF">EVAR_94981_1</name>
</gene>
<evidence type="ECO:0000256" key="1">
    <source>
        <dbReference type="SAM" id="MobiDB-lite"/>
    </source>
</evidence>